<accession>A0A7C8I357</accession>
<dbReference type="PROSITE" id="PS50216">
    <property type="entry name" value="DHHC"/>
    <property type="match status" value="1"/>
</dbReference>
<keyword evidence="14" id="KW-1185">Reference proteome</keyword>
<comment type="catalytic activity">
    <reaction evidence="10 11">
        <text>L-cysteinyl-[protein] + hexadecanoyl-CoA = S-hexadecanoyl-L-cysteinyl-[protein] + CoA</text>
        <dbReference type="Rhea" id="RHEA:36683"/>
        <dbReference type="Rhea" id="RHEA-COMP:10131"/>
        <dbReference type="Rhea" id="RHEA-COMP:11032"/>
        <dbReference type="ChEBI" id="CHEBI:29950"/>
        <dbReference type="ChEBI" id="CHEBI:57287"/>
        <dbReference type="ChEBI" id="CHEBI:57379"/>
        <dbReference type="ChEBI" id="CHEBI:74151"/>
        <dbReference type="EC" id="2.3.1.225"/>
    </reaction>
</comment>
<comment type="caution">
    <text evidence="13">The sequence shown here is derived from an EMBL/GenBank/DDBJ whole genome shotgun (WGS) entry which is preliminary data.</text>
</comment>
<dbReference type="InterPro" id="IPR039859">
    <property type="entry name" value="PFA4/ZDH16/20/ERF2-like"/>
</dbReference>
<dbReference type="GO" id="GO:0019706">
    <property type="term" value="F:protein-cysteine S-palmitoyltransferase activity"/>
    <property type="evidence" value="ECO:0007669"/>
    <property type="project" value="UniProtKB-EC"/>
</dbReference>
<evidence type="ECO:0000313" key="14">
    <source>
        <dbReference type="Proteomes" id="UP000481861"/>
    </source>
</evidence>
<organism evidence="13 14">
    <name type="scientific">Massariosphaeria phaeospora</name>
    <dbReference type="NCBI Taxonomy" id="100035"/>
    <lineage>
        <taxon>Eukaryota</taxon>
        <taxon>Fungi</taxon>
        <taxon>Dikarya</taxon>
        <taxon>Ascomycota</taxon>
        <taxon>Pezizomycotina</taxon>
        <taxon>Dothideomycetes</taxon>
        <taxon>Pleosporomycetidae</taxon>
        <taxon>Pleosporales</taxon>
        <taxon>Pleosporales incertae sedis</taxon>
        <taxon>Massariosphaeria</taxon>
    </lineage>
</organism>
<evidence type="ECO:0000256" key="9">
    <source>
        <dbReference type="ARBA" id="ARBA00038298"/>
    </source>
</evidence>
<feature type="transmembrane region" description="Helical" evidence="11">
    <location>
        <begin position="71"/>
        <end position="94"/>
    </location>
</feature>
<comment type="domain">
    <text evidence="11">The DHHC domain is required for palmitoyltransferase activity.</text>
</comment>
<evidence type="ECO:0000256" key="6">
    <source>
        <dbReference type="ARBA" id="ARBA00023139"/>
    </source>
</evidence>
<keyword evidence="5 11" id="KW-0472">Membrane</keyword>
<evidence type="ECO:0000256" key="3">
    <source>
        <dbReference type="ARBA" id="ARBA00022692"/>
    </source>
</evidence>
<keyword evidence="2 11" id="KW-0808">Transferase</keyword>
<feature type="transmembrane region" description="Helical" evidence="11">
    <location>
        <begin position="177"/>
        <end position="200"/>
    </location>
</feature>
<evidence type="ECO:0000256" key="4">
    <source>
        <dbReference type="ARBA" id="ARBA00022989"/>
    </source>
</evidence>
<dbReference type="GO" id="GO:0005794">
    <property type="term" value="C:Golgi apparatus"/>
    <property type="evidence" value="ECO:0007669"/>
    <property type="project" value="TreeGrafter"/>
</dbReference>
<evidence type="ECO:0000256" key="7">
    <source>
        <dbReference type="ARBA" id="ARBA00023288"/>
    </source>
</evidence>
<proteinExistence type="inferred from homology"/>
<feature type="domain" description="Palmitoyltransferase DHHC" evidence="12">
    <location>
        <begin position="134"/>
        <end position="250"/>
    </location>
</feature>
<dbReference type="PANTHER" id="PTHR22883:SF23">
    <property type="entry name" value="PALMITOYLTRANSFERASE ZDHHC6"/>
    <property type="match status" value="1"/>
</dbReference>
<name>A0A7C8I357_9PLEO</name>
<feature type="transmembrane region" description="Helical" evidence="11">
    <location>
        <begin position="30"/>
        <end position="50"/>
    </location>
</feature>
<dbReference type="PANTHER" id="PTHR22883">
    <property type="entry name" value="ZINC FINGER DHHC DOMAIN CONTAINING PROTEIN"/>
    <property type="match status" value="1"/>
</dbReference>
<keyword evidence="7" id="KW-0449">Lipoprotein</keyword>
<feature type="transmembrane region" description="Helical" evidence="11">
    <location>
        <begin position="212"/>
        <end position="231"/>
    </location>
</feature>
<evidence type="ECO:0000313" key="13">
    <source>
        <dbReference type="EMBL" id="KAF2868086.1"/>
    </source>
</evidence>
<dbReference type="GO" id="GO:0006612">
    <property type="term" value="P:protein targeting to membrane"/>
    <property type="evidence" value="ECO:0007669"/>
    <property type="project" value="TreeGrafter"/>
</dbReference>
<dbReference type="InterPro" id="IPR001594">
    <property type="entry name" value="Palmitoyltrfase_DHHC"/>
</dbReference>
<dbReference type="GO" id="GO:0005783">
    <property type="term" value="C:endoplasmic reticulum"/>
    <property type="evidence" value="ECO:0007669"/>
    <property type="project" value="TreeGrafter"/>
</dbReference>
<evidence type="ECO:0000259" key="12">
    <source>
        <dbReference type="Pfam" id="PF01529"/>
    </source>
</evidence>
<gene>
    <name evidence="13" type="ORF">BDV95DRAFT_580226</name>
</gene>
<dbReference type="EC" id="2.3.1.225" evidence="11"/>
<dbReference type="OrthoDB" id="331948at2759"/>
<comment type="subcellular location">
    <subcellularLocation>
        <location evidence="1">Membrane</location>
        <topology evidence="1">Multi-pass membrane protein</topology>
    </subcellularLocation>
</comment>
<dbReference type="Pfam" id="PF01529">
    <property type="entry name" value="DHHC"/>
    <property type="match status" value="1"/>
</dbReference>
<reference evidence="13 14" key="1">
    <citation type="submission" date="2020-01" db="EMBL/GenBank/DDBJ databases">
        <authorList>
            <consortium name="DOE Joint Genome Institute"/>
            <person name="Haridas S."/>
            <person name="Albert R."/>
            <person name="Binder M."/>
            <person name="Bloem J."/>
            <person name="Labutti K."/>
            <person name="Salamov A."/>
            <person name="Andreopoulos B."/>
            <person name="Baker S.E."/>
            <person name="Barry K."/>
            <person name="Bills G."/>
            <person name="Bluhm B.H."/>
            <person name="Cannon C."/>
            <person name="Castanera R."/>
            <person name="Culley D.E."/>
            <person name="Daum C."/>
            <person name="Ezra D."/>
            <person name="Gonzalez J.B."/>
            <person name="Henrissat B."/>
            <person name="Kuo A."/>
            <person name="Liang C."/>
            <person name="Lipzen A."/>
            <person name="Lutzoni F."/>
            <person name="Magnuson J."/>
            <person name="Mondo S."/>
            <person name="Nolan M."/>
            <person name="Ohm R."/>
            <person name="Pangilinan J."/>
            <person name="Park H.-J.H."/>
            <person name="Ramirez L."/>
            <person name="Alfaro M."/>
            <person name="Sun H."/>
            <person name="Tritt A."/>
            <person name="Yoshinaga Y."/>
            <person name="Zwiers L.-H.L."/>
            <person name="Turgeon B.G."/>
            <person name="Goodwin S.B."/>
            <person name="Spatafora J.W."/>
            <person name="Crous P.W."/>
            <person name="Grigoriev I.V."/>
        </authorList>
    </citation>
    <scope>NUCLEOTIDE SEQUENCE [LARGE SCALE GENOMIC DNA]</scope>
    <source>
        <strain evidence="13 14">CBS 611.86</strain>
    </source>
</reference>
<evidence type="ECO:0000256" key="11">
    <source>
        <dbReference type="RuleBase" id="RU079119"/>
    </source>
</evidence>
<evidence type="ECO:0000256" key="10">
    <source>
        <dbReference type="ARBA" id="ARBA00048048"/>
    </source>
</evidence>
<keyword evidence="3 11" id="KW-0812">Transmembrane</keyword>
<keyword evidence="4 11" id="KW-1133">Transmembrane helix</keyword>
<keyword evidence="6" id="KW-0564">Palmitate</keyword>
<comment type="similarity">
    <text evidence="9">Belongs to the DHHC palmitoyltransferase family. PFA5 subfamily.</text>
</comment>
<sequence>MTATQHDGSRDAQFAWVGRTSAVIMPLLEIGAIGFVTYVVIYTLCIQYLLNPSELLQDYAIFPRVPTAIGVLVGYFILLGILLVTILRLFQVLWTNPGLVPLGDPSATKETAPGIKDFNKYDAYVCDYQGWPIWCDICHNFKPDRAHHCSELGRCVRRMDHYCAWAGGIVSETTHKFFIQFIFYGALYTAYTLAVMSYFLAERLSLMQSRPATWIGTVALSAVFFLFTFGMTCNTLYQLSINLTTIESLKTDSIYHIALRGPTPDNTPNISEPAPARLTRFGSPTVPRGYERSASHAPSTIPPFSKEGIVLEVNRNGNHYIVVRTESFQNPWKATAMENLRSILGDRIIDWFIPLGMSPCTRHVAREGQFEWGQVVHNLMCQYEAGSGSIRVRHLGGSSHQNWTSDF</sequence>
<dbReference type="EMBL" id="JAADJZ010000020">
    <property type="protein sequence ID" value="KAF2868086.1"/>
    <property type="molecule type" value="Genomic_DNA"/>
</dbReference>
<dbReference type="AlphaFoldDB" id="A0A7C8I357"/>
<evidence type="ECO:0000256" key="5">
    <source>
        <dbReference type="ARBA" id="ARBA00023136"/>
    </source>
</evidence>
<protein>
    <recommendedName>
        <fullName evidence="11">Palmitoyltransferase</fullName>
        <ecNumber evidence="11">2.3.1.225</ecNumber>
    </recommendedName>
</protein>
<evidence type="ECO:0000256" key="1">
    <source>
        <dbReference type="ARBA" id="ARBA00004141"/>
    </source>
</evidence>
<keyword evidence="8 11" id="KW-0012">Acyltransferase</keyword>
<dbReference type="GO" id="GO:0016020">
    <property type="term" value="C:membrane"/>
    <property type="evidence" value="ECO:0007669"/>
    <property type="project" value="UniProtKB-SubCell"/>
</dbReference>
<evidence type="ECO:0000256" key="2">
    <source>
        <dbReference type="ARBA" id="ARBA00022679"/>
    </source>
</evidence>
<evidence type="ECO:0000256" key="8">
    <source>
        <dbReference type="ARBA" id="ARBA00023315"/>
    </source>
</evidence>
<dbReference type="Proteomes" id="UP000481861">
    <property type="component" value="Unassembled WGS sequence"/>
</dbReference>